<dbReference type="PROSITE" id="PS00065">
    <property type="entry name" value="D_2_HYDROXYACID_DH_1"/>
    <property type="match status" value="1"/>
</dbReference>
<feature type="domain" description="D-isomer specific 2-hydroxyacid dehydrogenase catalytic" evidence="6">
    <location>
        <begin position="4"/>
        <end position="319"/>
    </location>
</feature>
<dbReference type="FunFam" id="3.40.50.720:FF:000203">
    <property type="entry name" value="D-3-phosphoglycerate dehydrogenase (SerA)"/>
    <property type="match status" value="1"/>
</dbReference>
<dbReference type="GO" id="GO:0016616">
    <property type="term" value="F:oxidoreductase activity, acting on the CH-OH group of donors, NAD or NADP as acceptor"/>
    <property type="evidence" value="ECO:0007669"/>
    <property type="project" value="InterPro"/>
</dbReference>
<dbReference type="AlphaFoldDB" id="A0A1G2FFW4"/>
<dbReference type="SUPFAM" id="SSF51735">
    <property type="entry name" value="NAD(P)-binding Rossmann-fold domains"/>
    <property type="match status" value="1"/>
</dbReference>
<dbReference type="Pfam" id="PF02826">
    <property type="entry name" value="2-Hacid_dh_C"/>
    <property type="match status" value="1"/>
</dbReference>
<dbReference type="PANTHER" id="PTHR42789">
    <property type="entry name" value="D-ISOMER SPECIFIC 2-HYDROXYACID DEHYDROGENASE FAMILY PROTEIN (AFU_ORTHOLOGUE AFUA_6G10090)"/>
    <property type="match status" value="1"/>
</dbReference>
<sequence>MPKIFITREIPENGINLLKEKGWEVGVGPEEIISQEELLEGVKGADAILSVLTEKIDREVMEAAGPQLKIIANYAVGYDNIDIAEAKKRGISATNTPGVLTEAVAEHTIALLLAAACRIAEGDRYTRAKKFKGWGPKLFLGADIHGKTLAIIGLGRIGSEVARRMRDGFDLKIIYYDIRRNEELEKKYNIEYREIDALLKEADFISLHTALTPETRHLISAERLKMMKPTSYLINTSRGPIIDEKALVEALKNKTIAGAALDVFENEPELTPGLTELENVVLTPHIASATKETRDKMSEMAAQNIIAALEGRTPPNLVK</sequence>
<evidence type="ECO:0000259" key="6">
    <source>
        <dbReference type="Pfam" id="PF00389"/>
    </source>
</evidence>
<keyword evidence="2" id="KW-0028">Amino-acid biosynthesis</keyword>
<accession>A0A1G2FFW4</accession>
<evidence type="ECO:0000313" key="9">
    <source>
        <dbReference type="Proteomes" id="UP000177061"/>
    </source>
</evidence>
<name>A0A1G2FFW4_9BACT</name>
<dbReference type="PROSITE" id="PS00671">
    <property type="entry name" value="D_2_HYDROXYACID_DH_3"/>
    <property type="match status" value="1"/>
</dbReference>
<dbReference type="InterPro" id="IPR050857">
    <property type="entry name" value="D-2-hydroxyacid_DH"/>
</dbReference>
<dbReference type="InterPro" id="IPR029752">
    <property type="entry name" value="D-isomer_DH_CS1"/>
</dbReference>
<evidence type="ECO:0000259" key="7">
    <source>
        <dbReference type="Pfam" id="PF02826"/>
    </source>
</evidence>
<dbReference type="InterPro" id="IPR036291">
    <property type="entry name" value="NAD(P)-bd_dom_sf"/>
</dbReference>
<proteinExistence type="inferred from homology"/>
<gene>
    <name evidence="8" type="ORF">A3J64_00315</name>
</gene>
<dbReference type="Gene3D" id="3.40.50.720">
    <property type="entry name" value="NAD(P)-binding Rossmann-like Domain"/>
    <property type="match status" value="2"/>
</dbReference>
<organism evidence="8 9">
    <name type="scientific">Candidatus Portnoybacteria bacterium RIFCSPHIGHO2_12_FULL_38_9</name>
    <dbReference type="NCBI Taxonomy" id="1801997"/>
    <lineage>
        <taxon>Bacteria</taxon>
        <taxon>Candidatus Portnoyibacteriota</taxon>
    </lineage>
</organism>
<dbReference type="InterPro" id="IPR029753">
    <property type="entry name" value="D-isomer_DH_CS"/>
</dbReference>
<comment type="caution">
    <text evidence="8">The sequence shown here is derived from an EMBL/GenBank/DDBJ whole genome shotgun (WGS) entry which is preliminary data.</text>
</comment>
<dbReference type="GO" id="GO:0008652">
    <property type="term" value="P:amino acid biosynthetic process"/>
    <property type="evidence" value="ECO:0007669"/>
    <property type="project" value="UniProtKB-KW"/>
</dbReference>
<dbReference type="InterPro" id="IPR006139">
    <property type="entry name" value="D-isomer_2_OHA_DH_cat_dom"/>
</dbReference>
<dbReference type="Proteomes" id="UP000177061">
    <property type="component" value="Unassembled WGS sequence"/>
</dbReference>
<evidence type="ECO:0000256" key="1">
    <source>
        <dbReference type="ARBA" id="ARBA00005854"/>
    </source>
</evidence>
<dbReference type="PANTHER" id="PTHR42789:SF1">
    <property type="entry name" value="D-ISOMER SPECIFIC 2-HYDROXYACID DEHYDROGENASE FAMILY PROTEIN (AFU_ORTHOLOGUE AFUA_6G10090)"/>
    <property type="match status" value="1"/>
</dbReference>
<dbReference type="CDD" id="cd05301">
    <property type="entry name" value="GDH"/>
    <property type="match status" value="1"/>
</dbReference>
<evidence type="ECO:0000256" key="5">
    <source>
        <dbReference type="RuleBase" id="RU003719"/>
    </source>
</evidence>
<keyword evidence="4" id="KW-0520">NAD</keyword>
<dbReference type="STRING" id="1801997.A3J64_00315"/>
<dbReference type="GO" id="GO:0051287">
    <property type="term" value="F:NAD binding"/>
    <property type="evidence" value="ECO:0007669"/>
    <property type="project" value="InterPro"/>
</dbReference>
<dbReference type="EMBL" id="MHNB01000023">
    <property type="protein sequence ID" value="OGZ36707.1"/>
    <property type="molecule type" value="Genomic_DNA"/>
</dbReference>
<evidence type="ECO:0000256" key="4">
    <source>
        <dbReference type="ARBA" id="ARBA00023027"/>
    </source>
</evidence>
<dbReference type="Pfam" id="PF00389">
    <property type="entry name" value="2-Hacid_dh"/>
    <property type="match status" value="1"/>
</dbReference>
<protein>
    <submittedName>
        <fullName evidence="8">D-glycerate dehydrogenase</fullName>
    </submittedName>
</protein>
<evidence type="ECO:0000256" key="2">
    <source>
        <dbReference type="ARBA" id="ARBA00022605"/>
    </source>
</evidence>
<dbReference type="InterPro" id="IPR006140">
    <property type="entry name" value="D-isomer_DH_NAD-bd"/>
</dbReference>
<comment type="similarity">
    <text evidence="1 5">Belongs to the D-isomer specific 2-hydroxyacid dehydrogenase family.</text>
</comment>
<evidence type="ECO:0000313" key="8">
    <source>
        <dbReference type="EMBL" id="OGZ36707.1"/>
    </source>
</evidence>
<dbReference type="SUPFAM" id="SSF52283">
    <property type="entry name" value="Formate/glycerate dehydrogenase catalytic domain-like"/>
    <property type="match status" value="1"/>
</dbReference>
<feature type="domain" description="D-isomer specific 2-hydroxyacid dehydrogenase NAD-binding" evidence="7">
    <location>
        <begin position="109"/>
        <end position="287"/>
    </location>
</feature>
<evidence type="ECO:0000256" key="3">
    <source>
        <dbReference type="ARBA" id="ARBA00023002"/>
    </source>
</evidence>
<keyword evidence="3 5" id="KW-0560">Oxidoreductase</keyword>
<reference evidence="8 9" key="1">
    <citation type="journal article" date="2016" name="Nat. Commun.">
        <title>Thousands of microbial genomes shed light on interconnected biogeochemical processes in an aquifer system.</title>
        <authorList>
            <person name="Anantharaman K."/>
            <person name="Brown C.T."/>
            <person name="Hug L.A."/>
            <person name="Sharon I."/>
            <person name="Castelle C.J."/>
            <person name="Probst A.J."/>
            <person name="Thomas B.C."/>
            <person name="Singh A."/>
            <person name="Wilkins M.J."/>
            <person name="Karaoz U."/>
            <person name="Brodie E.L."/>
            <person name="Williams K.H."/>
            <person name="Hubbard S.S."/>
            <person name="Banfield J.F."/>
        </authorList>
    </citation>
    <scope>NUCLEOTIDE SEQUENCE [LARGE SCALE GENOMIC DNA]</scope>
</reference>